<gene>
    <name evidence="6" type="ordered locus">At2g44710</name>
</gene>
<feature type="domain" description="RRM" evidence="5">
    <location>
        <begin position="224"/>
        <end position="300"/>
    </location>
</feature>
<dbReference type="PROSITE" id="PS50102">
    <property type="entry name" value="RRM"/>
    <property type="match status" value="2"/>
</dbReference>
<feature type="transmembrane region" description="Helical" evidence="4">
    <location>
        <begin position="202"/>
        <end position="221"/>
    </location>
</feature>
<keyword evidence="1 2" id="KW-0694">RNA-binding</keyword>
<dbReference type="CDD" id="cd00590">
    <property type="entry name" value="RRM_SF"/>
    <property type="match status" value="1"/>
</dbReference>
<dbReference type="AlphaFoldDB" id="O80510"/>
<sequence length="300" mass="34230">MFYSLLLAEETEVEESVDDFGKDERLDLDDNEPEYEAEEYGGEEFEERELGQEDHELVNEEGEELEEEIEVEEEAGEFADEIGDGAEDLDSEDDDDDHAIEEVKHGETVDVEEEEHHDVLHERRKRKEFEIFVGSLDKGASEEDLKKVFGHVGEVTEVRILKNPQTKKSKGSAFLRFATVEQAKRAVKELKNTELLIVGESIISNLSILLIVISFMIFLVLQVKTIFIDGLLPSWNEERVRDLLKPYGKLEKVELARNMPSARRKDFGFVTFDTHEAAVSCAKFINNSELGEGEDKVCII</sequence>
<evidence type="ECO:0000256" key="3">
    <source>
        <dbReference type="SAM" id="MobiDB-lite"/>
    </source>
</evidence>
<evidence type="ECO:0000256" key="4">
    <source>
        <dbReference type="SAM" id="Phobius"/>
    </source>
</evidence>
<name>O80510_ARATH</name>
<dbReference type="Pfam" id="PF00076">
    <property type="entry name" value="RRM_1"/>
    <property type="match status" value="2"/>
</dbReference>
<dbReference type="PIR" id="T01598">
    <property type="entry name" value="T01598"/>
</dbReference>
<evidence type="ECO:0000256" key="1">
    <source>
        <dbReference type="ARBA" id="ARBA00022884"/>
    </source>
</evidence>
<proteinExistence type="predicted"/>
<reference evidence="6" key="2">
    <citation type="submission" date="2000-03" db="EMBL/GenBank/DDBJ databases">
        <authorList>
            <person name="Rounsley S.D."/>
            <person name="Kaul S."/>
            <person name="Lin X."/>
            <person name="Ketchum K.A."/>
            <person name="Crosby M.L."/>
            <person name="Brandon R.C."/>
            <person name="Sykes S.M."/>
            <person name="Mason T.M."/>
            <person name="Kerlavage A.R."/>
            <person name="Adams M.D."/>
            <person name="Somerville C.R."/>
            <person name="Venter J.C."/>
        </authorList>
    </citation>
    <scope>NUCLEOTIDE SEQUENCE</scope>
</reference>
<dbReference type="InterPro" id="IPR035979">
    <property type="entry name" value="RBD_domain_sf"/>
</dbReference>
<keyword evidence="6" id="KW-0687">Ribonucleoprotein</keyword>
<organism evidence="6">
    <name type="scientific">Arabidopsis thaliana</name>
    <name type="common">Mouse-ear cress</name>
    <dbReference type="NCBI Taxonomy" id="3702"/>
    <lineage>
        <taxon>Eukaryota</taxon>
        <taxon>Viridiplantae</taxon>
        <taxon>Streptophyta</taxon>
        <taxon>Embryophyta</taxon>
        <taxon>Tracheophyta</taxon>
        <taxon>Spermatophyta</taxon>
        <taxon>Magnoliopsida</taxon>
        <taxon>eudicotyledons</taxon>
        <taxon>Gunneridae</taxon>
        <taxon>Pentapetalae</taxon>
        <taxon>rosids</taxon>
        <taxon>malvids</taxon>
        <taxon>Brassicales</taxon>
        <taxon>Brassicaceae</taxon>
        <taxon>Camelineae</taxon>
        <taxon>Arabidopsis</taxon>
    </lineage>
</organism>
<dbReference type="PANTHER" id="PTHR21245">
    <property type="entry name" value="HETEROGENEOUS NUCLEAR RIBONUCLEOPROTEIN"/>
    <property type="match status" value="1"/>
</dbReference>
<dbReference type="InterPro" id="IPR000504">
    <property type="entry name" value="RRM_dom"/>
</dbReference>
<evidence type="ECO:0000256" key="2">
    <source>
        <dbReference type="PROSITE-ProRule" id="PRU00176"/>
    </source>
</evidence>
<feature type="domain" description="RRM" evidence="5">
    <location>
        <begin position="129"/>
        <end position="202"/>
    </location>
</feature>
<dbReference type="GO" id="GO:1990904">
    <property type="term" value="C:ribonucleoprotein complex"/>
    <property type="evidence" value="ECO:0007669"/>
    <property type="project" value="UniProtKB-KW"/>
</dbReference>
<reference key="1">
    <citation type="journal article" date="1999" name="Nature">
        <title>Sequence and analysis of chromosome 2 of the plant Arabidopsis thaliana.</title>
        <authorList>
            <person name="Lin X."/>
            <person name="Kaul S."/>
            <person name="Rounsley S."/>
            <person name="Shea T.P."/>
            <person name="Benito M.I."/>
            <person name="Town C.D."/>
            <person name="Fujii C.Y."/>
            <person name="Mason T."/>
            <person name="Bowman C.L."/>
            <person name="Barnstead M."/>
            <person name="Feldblyum T.V."/>
            <person name="Buell C.R."/>
            <person name="Ketchum K.A."/>
            <person name="Lee J."/>
            <person name="Ronning C.M."/>
            <person name="Koo H.L."/>
            <person name="Moffat K.S."/>
            <person name="Cronin L.A."/>
            <person name="Shen M."/>
            <person name="Pai G."/>
            <person name="Van Aken S."/>
            <person name="Umayam L."/>
            <person name="Tallon L.J."/>
            <person name="Gill J.E."/>
            <person name="Adams M.D."/>
            <person name="Carrera A.J."/>
            <person name="Creasy T.H."/>
            <person name="Goodman H.M."/>
            <person name="Somerville C.R."/>
            <person name="Copenhaver G.P."/>
            <person name="Preuss D."/>
            <person name="Nierman W.C."/>
            <person name="White O."/>
            <person name="Eisen J.A."/>
            <person name="Salzberg S.L."/>
            <person name="Fraser C.M."/>
            <person name="Venter J.C."/>
        </authorList>
    </citation>
    <scope>NUCLEOTIDE SEQUENCE [LARGE SCALE GENOMIC DNA]</scope>
    <source>
        <strain>cv. Columbia</strain>
    </source>
</reference>
<keyword evidence="4" id="KW-0812">Transmembrane</keyword>
<dbReference type="SMART" id="SM00360">
    <property type="entry name" value="RRM"/>
    <property type="match status" value="2"/>
</dbReference>
<dbReference type="GO" id="GO:0003723">
    <property type="term" value="F:RNA binding"/>
    <property type="evidence" value="ECO:0007669"/>
    <property type="project" value="UniProtKB-UniRule"/>
</dbReference>
<dbReference type="Gene3D" id="3.30.70.330">
    <property type="match status" value="2"/>
</dbReference>
<feature type="compositionally biased region" description="Acidic residues" evidence="3">
    <location>
        <begin position="9"/>
        <end position="18"/>
    </location>
</feature>
<protein>
    <submittedName>
        <fullName evidence="6">Putative heterogeneous nuclear ribonucleoprotein</fullName>
    </submittedName>
</protein>
<reference evidence="6" key="3">
    <citation type="submission" date="2002-02" db="EMBL/GenBank/DDBJ databases">
        <authorList>
            <person name="Town C.D."/>
            <person name="Kaul S."/>
        </authorList>
    </citation>
    <scope>NUCLEOTIDE SEQUENCE</scope>
</reference>
<evidence type="ECO:0000259" key="5">
    <source>
        <dbReference type="PROSITE" id="PS50102"/>
    </source>
</evidence>
<dbReference type="ExpressionAtlas" id="O80510">
    <property type="expression patterns" value="baseline and differential"/>
</dbReference>
<keyword evidence="4" id="KW-1133">Transmembrane helix</keyword>
<feature type="region of interest" description="Disordered" evidence="3">
    <location>
        <begin position="1"/>
        <end position="65"/>
    </location>
</feature>
<evidence type="ECO:0000313" key="6">
    <source>
        <dbReference type="EMBL" id="AAC27473.1"/>
    </source>
</evidence>
<feature type="compositionally biased region" description="Acidic residues" evidence="3">
    <location>
        <begin position="26"/>
        <end position="47"/>
    </location>
</feature>
<accession>O80510</accession>
<dbReference type="InterPro" id="IPR012677">
    <property type="entry name" value="Nucleotide-bd_a/b_plait_sf"/>
</dbReference>
<feature type="compositionally biased region" description="Basic and acidic residues" evidence="3">
    <location>
        <begin position="48"/>
        <end position="58"/>
    </location>
</feature>
<dbReference type="SUPFAM" id="SSF54928">
    <property type="entry name" value="RNA-binding domain, RBD"/>
    <property type="match status" value="1"/>
</dbReference>
<keyword evidence="4" id="KW-0472">Membrane</keyword>
<dbReference type="EMBL" id="AC003672">
    <property type="protein sequence ID" value="AAC27473.1"/>
    <property type="molecule type" value="Genomic_DNA"/>
</dbReference>